<dbReference type="EMBL" id="JBFXLS010000049">
    <property type="protein sequence ID" value="KAL2823830.1"/>
    <property type="molecule type" value="Genomic_DNA"/>
</dbReference>
<gene>
    <name evidence="2" type="ORF">BDW59DRAFT_92599</name>
</gene>
<keyword evidence="3" id="KW-1185">Reference proteome</keyword>
<keyword evidence="1" id="KW-0175">Coiled coil</keyword>
<reference evidence="2 3" key="1">
    <citation type="submission" date="2024-07" db="EMBL/GenBank/DDBJ databases">
        <title>Section-level genome sequencing and comparative genomics of Aspergillus sections Usti and Cavernicolus.</title>
        <authorList>
            <consortium name="Lawrence Berkeley National Laboratory"/>
            <person name="Nybo J.L."/>
            <person name="Vesth T.C."/>
            <person name="Theobald S."/>
            <person name="Frisvad J.C."/>
            <person name="Larsen T.O."/>
            <person name="Kjaerboelling I."/>
            <person name="Rothschild-Mancinelli K."/>
            <person name="Lyhne E.K."/>
            <person name="Kogle M.E."/>
            <person name="Barry K."/>
            <person name="Clum A."/>
            <person name="Na H."/>
            <person name="Ledsgaard L."/>
            <person name="Lin J."/>
            <person name="Lipzen A."/>
            <person name="Kuo A."/>
            <person name="Riley R."/>
            <person name="Mondo S."/>
            <person name="LaButti K."/>
            <person name="Haridas S."/>
            <person name="Pangalinan J."/>
            <person name="Salamov A.A."/>
            <person name="Simmons B.A."/>
            <person name="Magnuson J.K."/>
            <person name="Chen J."/>
            <person name="Drula E."/>
            <person name="Henrissat B."/>
            <person name="Wiebenga A."/>
            <person name="Lubbers R.J."/>
            <person name="Gomes A.C."/>
            <person name="Makela M.R."/>
            <person name="Stajich J."/>
            <person name="Grigoriev I.V."/>
            <person name="Mortensen U.H."/>
            <person name="De vries R.P."/>
            <person name="Baker S.E."/>
            <person name="Andersen M.R."/>
        </authorList>
    </citation>
    <scope>NUCLEOTIDE SEQUENCE [LARGE SCALE GENOMIC DNA]</scope>
    <source>
        <strain evidence="2 3">CBS 600.67</strain>
    </source>
</reference>
<accession>A0ABR4I7Z7</accession>
<proteinExistence type="predicted"/>
<sequence length="305" mass="34740">MEVGLLRISPPLEDDVDVKIRKAEEELARLRKERALIELQHQLAEEQRFLANAHENATSVPHVPHAAHVAPPKATNFLGPYPVVAFDADSAEQRFKRSSSELTLGVDDAISPFPEYTPMLPVAKVYHGINRKEFLLLMRRLEGHFEEEDQYYVTDHRKISEACRHLSEGIRVKWALVQLSPDGRTSWPDFCVWLSSNIRNFVNPDVAERRYRGARQRREQPVSRFAALLGSLEANLPRLLSDDERRQRLWDGVLPEIRAAAPYGFPTSYQVGITQLCAAARSLIGGGRPRRRRRRGGGRARARVL</sequence>
<comment type="caution">
    <text evidence="2">The sequence shown here is derived from an EMBL/GenBank/DDBJ whole genome shotgun (WGS) entry which is preliminary data.</text>
</comment>
<feature type="coiled-coil region" evidence="1">
    <location>
        <begin position="13"/>
        <end position="47"/>
    </location>
</feature>
<evidence type="ECO:0000313" key="2">
    <source>
        <dbReference type="EMBL" id="KAL2823830.1"/>
    </source>
</evidence>
<protein>
    <submittedName>
        <fullName evidence="2">Uncharacterized protein</fullName>
    </submittedName>
</protein>
<organism evidence="2 3">
    <name type="scientific">Aspergillus cavernicola</name>
    <dbReference type="NCBI Taxonomy" id="176166"/>
    <lineage>
        <taxon>Eukaryota</taxon>
        <taxon>Fungi</taxon>
        <taxon>Dikarya</taxon>
        <taxon>Ascomycota</taxon>
        <taxon>Pezizomycotina</taxon>
        <taxon>Eurotiomycetes</taxon>
        <taxon>Eurotiomycetidae</taxon>
        <taxon>Eurotiales</taxon>
        <taxon>Aspergillaceae</taxon>
        <taxon>Aspergillus</taxon>
        <taxon>Aspergillus subgen. Nidulantes</taxon>
    </lineage>
</organism>
<name>A0ABR4I7Z7_9EURO</name>
<dbReference type="Proteomes" id="UP001610335">
    <property type="component" value="Unassembled WGS sequence"/>
</dbReference>
<evidence type="ECO:0000313" key="3">
    <source>
        <dbReference type="Proteomes" id="UP001610335"/>
    </source>
</evidence>
<evidence type="ECO:0000256" key="1">
    <source>
        <dbReference type="SAM" id="Coils"/>
    </source>
</evidence>